<proteinExistence type="predicted"/>
<name>A0A8H2JA88_MYCMU</name>
<dbReference type="AlphaFoldDB" id="A0A8H2JA88"/>
<reference evidence="1" key="1">
    <citation type="submission" date="2018-01" db="EMBL/GenBank/DDBJ databases">
        <title>Comparative genomics of Mycobacterium mucogenicum and Mycobacterium neoaurum clade members emphasizing tRNA and non-coding RNA.</title>
        <authorList>
            <person name="Behra P.R.K."/>
            <person name="Pettersson B.M.F."/>
            <person name="Das S."/>
            <person name="Dasgupta S."/>
            <person name="Kirsebom L.A."/>
        </authorList>
    </citation>
    <scope>NUCLEOTIDE SEQUENCE</scope>
    <source>
        <strain evidence="1">DSM 44124</strain>
    </source>
</reference>
<dbReference type="EMBL" id="POTL01000001">
    <property type="protein sequence ID" value="TLH52163.1"/>
    <property type="molecule type" value="Genomic_DNA"/>
</dbReference>
<protein>
    <submittedName>
        <fullName evidence="1">Uncharacterized protein</fullName>
    </submittedName>
</protein>
<organism evidence="1">
    <name type="scientific">Mycolicibacterium mucogenicum DSM 44124</name>
    <dbReference type="NCBI Taxonomy" id="1226753"/>
    <lineage>
        <taxon>Bacteria</taxon>
        <taxon>Bacillati</taxon>
        <taxon>Actinomycetota</taxon>
        <taxon>Actinomycetes</taxon>
        <taxon>Mycobacteriales</taxon>
        <taxon>Mycobacteriaceae</taxon>
        <taxon>Mycolicibacterium</taxon>
    </lineage>
</organism>
<accession>A0A8H2JA88</accession>
<gene>
    <name evidence="1" type="ORF">C1S78_07180</name>
</gene>
<sequence length="69" mass="7827">MQVCFWFIDDQNVTGEASWARVPQIVESRELVHEMERKLRRSRDPTGRAVTGGVDLVGALSLPILYVLN</sequence>
<comment type="caution">
    <text evidence="1">The sequence shown here is derived from an EMBL/GenBank/DDBJ whole genome shotgun (WGS) entry which is preliminary data.</text>
</comment>
<evidence type="ECO:0000313" key="1">
    <source>
        <dbReference type="EMBL" id="TLH52163.1"/>
    </source>
</evidence>